<dbReference type="InterPro" id="IPR023346">
    <property type="entry name" value="Lysozyme-like_dom_sf"/>
</dbReference>
<dbReference type="CDD" id="cd00254">
    <property type="entry name" value="LT-like"/>
    <property type="match status" value="1"/>
</dbReference>
<dbReference type="PANTHER" id="PTHR37423:SF2">
    <property type="entry name" value="MEMBRANE-BOUND LYTIC MUREIN TRANSGLYCOSYLASE C"/>
    <property type="match status" value="1"/>
</dbReference>
<gene>
    <name evidence="3" type="ORF">GNP93_17985</name>
</gene>
<feature type="domain" description="Transglycosylase SLT" evidence="2">
    <location>
        <begin position="108"/>
        <end position="204"/>
    </location>
</feature>
<dbReference type="PANTHER" id="PTHR37423">
    <property type="entry name" value="SOLUBLE LYTIC MUREIN TRANSGLYCOSYLASE-RELATED"/>
    <property type="match status" value="1"/>
</dbReference>
<sequence>MSMNIGSLDPRTIKELLQLQTINKAGLLSSNPAGSDGSDGDFAELLEGLMATQAARQNAAKASGAALTSAASSAMSKSPLFANGAFGSSGAYWQEQLAPSHPTDFEPIIQEASQKFGVRPSMIKAVIEAESSFNPRAVSQAGAKGLMQLMDSTGADLGVTNAFDPAQNIAGGTQYLSDLLMKYNGNQGVALAAYNAGPGRLDRLGIRTDQQLMDKLHLLPKETQNYVRKVRQLQTAYELS</sequence>
<dbReference type="PROSITE" id="PS00922">
    <property type="entry name" value="TRANSGLYCOSYLASE"/>
    <property type="match status" value="1"/>
</dbReference>
<proteinExistence type="inferred from homology"/>
<evidence type="ECO:0000256" key="1">
    <source>
        <dbReference type="ARBA" id="ARBA00007734"/>
    </source>
</evidence>
<dbReference type="EMBL" id="WNZX01000016">
    <property type="protein sequence ID" value="MUG72562.1"/>
    <property type="molecule type" value="Genomic_DNA"/>
</dbReference>
<dbReference type="Gene3D" id="1.10.530.10">
    <property type="match status" value="1"/>
</dbReference>
<evidence type="ECO:0000313" key="4">
    <source>
        <dbReference type="Proteomes" id="UP000450917"/>
    </source>
</evidence>
<dbReference type="InterPro" id="IPR008258">
    <property type="entry name" value="Transglycosylase_SLT_dom_1"/>
</dbReference>
<evidence type="ECO:0000313" key="3">
    <source>
        <dbReference type="EMBL" id="MUG72562.1"/>
    </source>
</evidence>
<name>A0A7X3CTL3_9BACL</name>
<keyword evidence="4" id="KW-1185">Reference proteome</keyword>
<comment type="similarity">
    <text evidence="1">Belongs to the transglycosylase Slt family.</text>
</comment>
<dbReference type="SUPFAM" id="SSF53955">
    <property type="entry name" value="Lysozyme-like"/>
    <property type="match status" value="1"/>
</dbReference>
<dbReference type="RefSeq" id="WP_127608509.1">
    <property type="nucleotide sequence ID" value="NZ_JARTHJ010000165.1"/>
</dbReference>
<dbReference type="Proteomes" id="UP000450917">
    <property type="component" value="Unassembled WGS sequence"/>
</dbReference>
<protein>
    <submittedName>
        <fullName evidence="3">Transglycosylase SLT domain-containing protein</fullName>
    </submittedName>
</protein>
<reference evidence="3 4" key="1">
    <citation type="submission" date="2019-11" db="EMBL/GenBank/DDBJ databases">
        <title>Draft genome sequences of five Paenibacillus species of dairy origin.</title>
        <authorList>
            <person name="Olajide A.M."/>
            <person name="Chen S."/>
            <person name="Lapointe G."/>
        </authorList>
    </citation>
    <scope>NUCLEOTIDE SEQUENCE [LARGE SCALE GENOMIC DNA]</scope>
    <source>
        <strain evidence="3 4">2CS3</strain>
    </source>
</reference>
<organism evidence="3 4">
    <name type="scientific">Paenibacillus validus</name>
    <dbReference type="NCBI Taxonomy" id="44253"/>
    <lineage>
        <taxon>Bacteria</taxon>
        <taxon>Bacillati</taxon>
        <taxon>Bacillota</taxon>
        <taxon>Bacilli</taxon>
        <taxon>Bacillales</taxon>
        <taxon>Paenibacillaceae</taxon>
        <taxon>Paenibacillus</taxon>
    </lineage>
</organism>
<dbReference type="AlphaFoldDB" id="A0A7X3CTL3"/>
<dbReference type="InterPro" id="IPR000189">
    <property type="entry name" value="Transglyc_AS"/>
</dbReference>
<dbReference type="GO" id="GO:0008933">
    <property type="term" value="F:peptidoglycan lytic transglycosylase activity"/>
    <property type="evidence" value="ECO:0007669"/>
    <property type="project" value="InterPro"/>
</dbReference>
<dbReference type="GO" id="GO:0016020">
    <property type="term" value="C:membrane"/>
    <property type="evidence" value="ECO:0007669"/>
    <property type="project" value="InterPro"/>
</dbReference>
<dbReference type="GO" id="GO:0000270">
    <property type="term" value="P:peptidoglycan metabolic process"/>
    <property type="evidence" value="ECO:0007669"/>
    <property type="project" value="InterPro"/>
</dbReference>
<accession>A0A7X3CTL3</accession>
<evidence type="ECO:0000259" key="2">
    <source>
        <dbReference type="Pfam" id="PF01464"/>
    </source>
</evidence>
<comment type="caution">
    <text evidence="3">The sequence shown here is derived from an EMBL/GenBank/DDBJ whole genome shotgun (WGS) entry which is preliminary data.</text>
</comment>
<dbReference type="Pfam" id="PF01464">
    <property type="entry name" value="SLT"/>
    <property type="match status" value="1"/>
</dbReference>